<dbReference type="Pfam" id="PF00302">
    <property type="entry name" value="CAT"/>
    <property type="match status" value="1"/>
</dbReference>
<dbReference type="PANTHER" id="PTHR38474:SF1">
    <property type="entry name" value="SLR0299 PROTEIN"/>
    <property type="match status" value="1"/>
</dbReference>
<keyword evidence="3" id="KW-1185">Reference proteome</keyword>
<dbReference type="AlphaFoldDB" id="A0A1H2ZGH1"/>
<dbReference type="Gene3D" id="3.30.559.10">
    <property type="entry name" value="Chloramphenicol acetyltransferase-like domain"/>
    <property type="match status" value="1"/>
</dbReference>
<name>A0A1H2ZGH1_9FLAO</name>
<dbReference type="InterPro" id="IPR001707">
    <property type="entry name" value="Cmp_AcTrfase"/>
</dbReference>
<protein>
    <submittedName>
        <fullName evidence="2">Chloramphenicol O-acetyltransferase type A</fullName>
    </submittedName>
</protein>
<evidence type="ECO:0000313" key="3">
    <source>
        <dbReference type="Proteomes" id="UP000199595"/>
    </source>
</evidence>
<dbReference type="SMART" id="SM01059">
    <property type="entry name" value="CAT"/>
    <property type="match status" value="1"/>
</dbReference>
<dbReference type="STRING" id="762486.SAMN05444411_103243"/>
<reference evidence="2 3" key="1">
    <citation type="submission" date="2016-10" db="EMBL/GenBank/DDBJ databases">
        <authorList>
            <person name="de Groot N.N."/>
        </authorList>
    </citation>
    <scope>NUCLEOTIDE SEQUENCE [LARGE SCALE GENOMIC DNA]</scope>
    <source>
        <strain evidence="2 3">DSM 24956</strain>
    </source>
</reference>
<dbReference type="GO" id="GO:0008811">
    <property type="term" value="F:chloramphenicol O-acetyltransferase activity"/>
    <property type="evidence" value="ECO:0007669"/>
    <property type="project" value="InterPro"/>
</dbReference>
<dbReference type="OrthoDB" id="9801766at2"/>
<evidence type="ECO:0000313" key="2">
    <source>
        <dbReference type="EMBL" id="SDX16407.1"/>
    </source>
</evidence>
<sequence>MKEINIENWNRKNQFEFFKNYEDPFFNVTATLDVTNLYNHCKKNNLSFFLAGLYTANQAMNSIPAFRLRLKEGKIVQFDKVHIDSTVLNEDNTFSFCHFETAPTFLEFMQNGEKVLFDHKNGIVENSHVYDLDVAHSTTIPWISITSIKHARNGNEKNIGIPKIVFGKYYQENDQKIMPFSVEVHHALMDGIHVGLLFQKMQEFINELE</sequence>
<dbReference type="RefSeq" id="WP_139170936.1">
    <property type="nucleotide sequence ID" value="NZ_FNNJ01000003.1"/>
</dbReference>
<evidence type="ECO:0000256" key="1">
    <source>
        <dbReference type="PIRSR" id="PIRSR000440-1"/>
    </source>
</evidence>
<dbReference type="Proteomes" id="UP000199595">
    <property type="component" value="Unassembled WGS sequence"/>
</dbReference>
<dbReference type="InterPro" id="IPR023213">
    <property type="entry name" value="CAT-like_dom_sf"/>
</dbReference>
<feature type="active site" description="Proton acceptor" evidence="1">
    <location>
        <position position="186"/>
    </location>
</feature>
<dbReference type="SUPFAM" id="SSF52777">
    <property type="entry name" value="CoA-dependent acyltransferases"/>
    <property type="match status" value="1"/>
</dbReference>
<keyword evidence="2" id="KW-0808">Transferase</keyword>
<dbReference type="PANTHER" id="PTHR38474">
    <property type="entry name" value="SLR0299 PROTEIN"/>
    <property type="match status" value="1"/>
</dbReference>
<accession>A0A1H2ZGH1</accession>
<gene>
    <name evidence="2" type="ORF">SAMN05444411_103243</name>
</gene>
<dbReference type="EMBL" id="FNNJ01000003">
    <property type="protein sequence ID" value="SDX16407.1"/>
    <property type="molecule type" value="Genomic_DNA"/>
</dbReference>
<proteinExistence type="predicted"/>
<organism evidence="2 3">
    <name type="scientific">Lutibacter oricola</name>
    <dbReference type="NCBI Taxonomy" id="762486"/>
    <lineage>
        <taxon>Bacteria</taxon>
        <taxon>Pseudomonadati</taxon>
        <taxon>Bacteroidota</taxon>
        <taxon>Flavobacteriia</taxon>
        <taxon>Flavobacteriales</taxon>
        <taxon>Flavobacteriaceae</taxon>
        <taxon>Lutibacter</taxon>
    </lineage>
</organism>
<dbReference type="PIRSF" id="PIRSF000440">
    <property type="entry name" value="CAT"/>
    <property type="match status" value="1"/>
</dbReference>